<keyword evidence="4" id="KW-0067">ATP-binding</keyword>
<proteinExistence type="predicted"/>
<dbReference type="Proteomes" id="UP000004947">
    <property type="component" value="Unassembled WGS sequence"/>
</dbReference>
<dbReference type="CDD" id="cd14014">
    <property type="entry name" value="STKc_PknB_like"/>
    <property type="match status" value="1"/>
</dbReference>
<feature type="compositionally biased region" description="Basic and acidic residues" evidence="5">
    <location>
        <begin position="408"/>
        <end position="418"/>
    </location>
</feature>
<dbReference type="InterPro" id="IPR000719">
    <property type="entry name" value="Prot_kinase_dom"/>
</dbReference>
<dbReference type="SUPFAM" id="SSF56112">
    <property type="entry name" value="Protein kinase-like (PK-like)"/>
    <property type="match status" value="1"/>
</dbReference>
<keyword evidence="2" id="KW-0547">Nucleotide-binding</keyword>
<dbReference type="PROSITE" id="PS00108">
    <property type="entry name" value="PROTEIN_KINASE_ST"/>
    <property type="match status" value="1"/>
</dbReference>
<evidence type="ECO:0000313" key="7">
    <source>
        <dbReference type="EMBL" id="EDM28992.1"/>
    </source>
</evidence>
<evidence type="ECO:0000256" key="5">
    <source>
        <dbReference type="SAM" id="MobiDB-lite"/>
    </source>
</evidence>
<dbReference type="EMBL" id="ABCK01000003">
    <property type="protein sequence ID" value="EDM28992.1"/>
    <property type="molecule type" value="Genomic_DNA"/>
</dbReference>
<protein>
    <submittedName>
        <fullName evidence="7">Serine/threonine protein kinase</fullName>
    </submittedName>
</protein>
<evidence type="ECO:0000256" key="3">
    <source>
        <dbReference type="ARBA" id="ARBA00022777"/>
    </source>
</evidence>
<dbReference type="AlphaFoldDB" id="A6DHA9"/>
<dbReference type="InterPro" id="IPR008271">
    <property type="entry name" value="Ser/Thr_kinase_AS"/>
</dbReference>
<dbReference type="GO" id="GO:0005524">
    <property type="term" value="F:ATP binding"/>
    <property type="evidence" value="ECO:0007669"/>
    <property type="project" value="UniProtKB-KW"/>
</dbReference>
<dbReference type="Gene3D" id="1.10.510.10">
    <property type="entry name" value="Transferase(Phosphotransferase) domain 1"/>
    <property type="match status" value="1"/>
</dbReference>
<keyword evidence="7" id="KW-0723">Serine/threonine-protein kinase</keyword>
<dbReference type="eggNOG" id="COG0515">
    <property type="taxonomic scope" value="Bacteria"/>
</dbReference>
<keyword evidence="3 7" id="KW-0418">Kinase</keyword>
<feature type="region of interest" description="Disordered" evidence="5">
    <location>
        <begin position="335"/>
        <end position="418"/>
    </location>
</feature>
<keyword evidence="1" id="KW-0808">Transferase</keyword>
<evidence type="ECO:0000256" key="1">
    <source>
        <dbReference type="ARBA" id="ARBA00022679"/>
    </source>
</evidence>
<dbReference type="GO" id="GO:0004674">
    <property type="term" value="F:protein serine/threonine kinase activity"/>
    <property type="evidence" value="ECO:0007669"/>
    <property type="project" value="UniProtKB-KW"/>
</dbReference>
<dbReference type="RefSeq" id="WP_007277294.1">
    <property type="nucleotide sequence ID" value="NZ_ABCK01000003.1"/>
</dbReference>
<keyword evidence="8" id="KW-1185">Reference proteome</keyword>
<reference evidence="7 8" key="1">
    <citation type="journal article" date="2010" name="J. Bacteriol.">
        <title>Genome sequence of Lentisphaera araneosa HTCC2155T, the type species of the order Lentisphaerales in the phylum Lentisphaerae.</title>
        <authorList>
            <person name="Thrash J.C."/>
            <person name="Cho J.C."/>
            <person name="Vergin K.L."/>
            <person name="Morris R.M."/>
            <person name="Giovannoni S.J."/>
        </authorList>
    </citation>
    <scope>NUCLEOTIDE SEQUENCE [LARGE SCALE GENOMIC DNA]</scope>
    <source>
        <strain evidence="7 8">HTCC2155</strain>
    </source>
</reference>
<dbReference type="Pfam" id="PF00069">
    <property type="entry name" value="Pkinase"/>
    <property type="match status" value="1"/>
</dbReference>
<feature type="domain" description="Protein kinase" evidence="6">
    <location>
        <begin position="15"/>
        <end position="279"/>
    </location>
</feature>
<gene>
    <name evidence="7" type="ORF">LNTAR_14287</name>
</gene>
<accession>A6DHA9</accession>
<evidence type="ECO:0000256" key="2">
    <source>
        <dbReference type="ARBA" id="ARBA00022741"/>
    </source>
</evidence>
<sequence length="593" mass="65748">MRLKILAPGTLINGFCILEKIASGNMGTVYSATQVNLNRKVAIKVLFEHTVQDQDFLRGFFREAQAAAAFTHQNIVQAYDVGHTEDNLYYFAMELVDGGDVLELIKENDSIIYKDALPLLTGIAEGLHYGNSTRQLTHGDLKPANILITRQGEAKLADLGLARMGGEIQGESDGIMLTPMYAAPEMILGEWESGDPRADIYSFGATLYHMLAGHPPFEDKSFNEILRMQVEEEHIPLKKAKAKIPQGVSDFVDHLLEKDLNKRPQNWAQVIEALQQLKLKASVYQNAADKKAKSKVFDRAQSDNNKSKKTLIAVIAGFFLLATIALTLINIDQSAPKNPKAKQNTSKQEAIPTEISKPSSEPKNTSPVKKALPSKPLAQKPVASEDPAKEDKALRKNKKEIKKTLGQTEKKKNGAKEKIISATPKPKKVAPTNTPPIAQANPTQVKLVGHFNALASHEHGNITAHIKKISTLLHNNIYAQNLSIHFFEALESMKSTSELQTGLSNYNDKELTFVENKIYGPLEHSISINSKEAVKALANISSEFVLKQKSTDENILVLYALTNPNDFRRRKIPFQKESAHGQLIHLILNRTHK</sequence>
<dbReference type="Gene3D" id="3.30.200.20">
    <property type="entry name" value="Phosphorylase Kinase, domain 1"/>
    <property type="match status" value="1"/>
</dbReference>
<organism evidence="7 8">
    <name type="scientific">Lentisphaera araneosa HTCC2155</name>
    <dbReference type="NCBI Taxonomy" id="313628"/>
    <lineage>
        <taxon>Bacteria</taxon>
        <taxon>Pseudomonadati</taxon>
        <taxon>Lentisphaerota</taxon>
        <taxon>Lentisphaeria</taxon>
        <taxon>Lentisphaerales</taxon>
        <taxon>Lentisphaeraceae</taxon>
        <taxon>Lentisphaera</taxon>
    </lineage>
</organism>
<feature type="compositionally biased region" description="Polar residues" evidence="5">
    <location>
        <begin position="356"/>
        <end position="367"/>
    </location>
</feature>
<dbReference type="PROSITE" id="PS50011">
    <property type="entry name" value="PROTEIN_KINASE_DOM"/>
    <property type="match status" value="1"/>
</dbReference>
<comment type="caution">
    <text evidence="7">The sequence shown here is derived from an EMBL/GenBank/DDBJ whole genome shotgun (WGS) entry which is preliminary data.</text>
</comment>
<dbReference type="STRING" id="313628.LNTAR_14287"/>
<dbReference type="InterPro" id="IPR011009">
    <property type="entry name" value="Kinase-like_dom_sf"/>
</dbReference>
<dbReference type="SMART" id="SM00220">
    <property type="entry name" value="S_TKc"/>
    <property type="match status" value="1"/>
</dbReference>
<dbReference type="PANTHER" id="PTHR43289">
    <property type="entry name" value="MITOGEN-ACTIVATED PROTEIN KINASE KINASE KINASE 20-RELATED"/>
    <property type="match status" value="1"/>
</dbReference>
<evidence type="ECO:0000313" key="8">
    <source>
        <dbReference type="Proteomes" id="UP000004947"/>
    </source>
</evidence>
<name>A6DHA9_9BACT</name>
<evidence type="ECO:0000256" key="4">
    <source>
        <dbReference type="ARBA" id="ARBA00022840"/>
    </source>
</evidence>
<dbReference type="PANTHER" id="PTHR43289:SF6">
    <property type="entry name" value="SERINE_THREONINE-PROTEIN KINASE NEKL-3"/>
    <property type="match status" value="1"/>
</dbReference>
<feature type="compositionally biased region" description="Polar residues" evidence="5">
    <location>
        <begin position="335"/>
        <end position="348"/>
    </location>
</feature>
<evidence type="ECO:0000259" key="6">
    <source>
        <dbReference type="PROSITE" id="PS50011"/>
    </source>
</evidence>